<evidence type="ECO:0000313" key="2">
    <source>
        <dbReference type="Proteomes" id="UP000029533"/>
    </source>
</evidence>
<sequence length="204" mass="23721">MSVDNVLSRILEVEHGFQHILEGADEILSIYSKEQCFEVALTLFEHEAYQARMLATTILGRLATEDNNALRFLKERISTDENWRVQEMLAKAFDEVCKHRGYEVSLPLIEEWLNDNNPNVIRAVTEGLRIWTSRPFFKENPSVAIALISKHKTHESEYLRKSVGNALRDISKKHPELIRKEVEQWDLSNSRIMLTYKLAVKLLK</sequence>
<evidence type="ECO:0008006" key="3">
    <source>
        <dbReference type="Google" id="ProtNLM"/>
    </source>
</evidence>
<evidence type="ECO:0000313" key="1">
    <source>
        <dbReference type="EMBL" id="KGF30215.1"/>
    </source>
</evidence>
<gene>
    <name evidence="1" type="ORF">HMPREF2132_01120</name>
</gene>
<reference evidence="1 2" key="1">
    <citation type="submission" date="2014-07" db="EMBL/GenBank/DDBJ databases">
        <authorList>
            <person name="McCorrison J."/>
            <person name="Sanka R."/>
            <person name="Torralba M."/>
            <person name="Gillis M."/>
            <person name="Haft D.H."/>
            <person name="Methe B."/>
            <person name="Sutton G."/>
            <person name="Nelson K.E."/>
        </authorList>
    </citation>
    <scope>NUCLEOTIDE SEQUENCE [LARGE SCALE GENOMIC DNA]</scope>
    <source>
        <strain evidence="1 2">DNF00424</strain>
    </source>
</reference>
<dbReference type="Gene3D" id="1.25.40.290">
    <property type="entry name" value="ARM repeat domains"/>
    <property type="match status" value="1"/>
</dbReference>
<dbReference type="InterPro" id="IPR014825">
    <property type="entry name" value="DNA_alkylation"/>
</dbReference>
<name>A0AAW3FHL2_9BACT</name>
<comment type="caution">
    <text evidence="1">The sequence shown here is derived from an EMBL/GenBank/DDBJ whole genome shotgun (WGS) entry which is preliminary data.</text>
</comment>
<dbReference type="Proteomes" id="UP000029533">
    <property type="component" value="Unassembled WGS sequence"/>
</dbReference>
<dbReference type="SUPFAM" id="SSF48371">
    <property type="entry name" value="ARM repeat"/>
    <property type="match status" value="1"/>
</dbReference>
<accession>A0AAW3FHL2</accession>
<dbReference type="InterPro" id="IPR016024">
    <property type="entry name" value="ARM-type_fold"/>
</dbReference>
<dbReference type="EMBL" id="JRNJ01000019">
    <property type="protein sequence ID" value="KGF30215.1"/>
    <property type="molecule type" value="Genomic_DNA"/>
</dbReference>
<dbReference type="Gene3D" id="1.10.1240.70">
    <property type="match status" value="1"/>
</dbReference>
<dbReference type="Pfam" id="PF08713">
    <property type="entry name" value="DNA_alkylation"/>
    <property type="match status" value="1"/>
</dbReference>
<protein>
    <recommendedName>
        <fullName evidence="3">DNA alkylation repair enzyme</fullName>
    </recommendedName>
</protein>
<dbReference type="RefSeq" id="WP_036868200.1">
    <property type="nucleotide sequence ID" value="NZ_JRNJ01000019.1"/>
</dbReference>
<proteinExistence type="predicted"/>
<dbReference type="AlphaFoldDB" id="A0AAW3FHL2"/>
<organism evidence="1 2">
    <name type="scientific">Prevotella histicola JCM 15637 = DNF00424</name>
    <dbReference type="NCBI Taxonomy" id="1236504"/>
    <lineage>
        <taxon>Bacteria</taxon>
        <taxon>Pseudomonadati</taxon>
        <taxon>Bacteroidota</taxon>
        <taxon>Bacteroidia</taxon>
        <taxon>Bacteroidales</taxon>
        <taxon>Prevotellaceae</taxon>
        <taxon>Prevotella</taxon>
    </lineage>
</organism>